<evidence type="ECO:0000256" key="3">
    <source>
        <dbReference type="ARBA" id="ARBA00022490"/>
    </source>
</evidence>
<comment type="subcellular location">
    <subcellularLocation>
        <location evidence="1 9">Cytoplasm</location>
    </subcellularLocation>
</comment>
<dbReference type="EMBL" id="JACHFH010000039">
    <property type="protein sequence ID" value="MBB5337253.1"/>
    <property type="molecule type" value="Genomic_DNA"/>
</dbReference>
<evidence type="ECO:0000313" key="15">
    <source>
        <dbReference type="EMBL" id="MBB5337253.1"/>
    </source>
</evidence>
<feature type="binding site" evidence="11">
    <location>
        <begin position="68"/>
        <end position="71"/>
    </location>
    <ligand>
        <name>NADP(+)</name>
        <dbReference type="ChEBI" id="CHEBI:58349"/>
    </ligand>
</feature>
<evidence type="ECO:0000259" key="14">
    <source>
        <dbReference type="Pfam" id="PF14748"/>
    </source>
</evidence>
<evidence type="ECO:0000256" key="1">
    <source>
        <dbReference type="ARBA" id="ARBA00004496"/>
    </source>
</evidence>
<evidence type="ECO:0000256" key="2">
    <source>
        <dbReference type="ARBA" id="ARBA00005525"/>
    </source>
</evidence>
<comment type="catalytic activity">
    <reaction evidence="9">
        <text>L-proline + NAD(+) = (S)-1-pyrroline-5-carboxylate + NADH + 2 H(+)</text>
        <dbReference type="Rhea" id="RHEA:14105"/>
        <dbReference type="ChEBI" id="CHEBI:15378"/>
        <dbReference type="ChEBI" id="CHEBI:17388"/>
        <dbReference type="ChEBI" id="CHEBI:57540"/>
        <dbReference type="ChEBI" id="CHEBI:57945"/>
        <dbReference type="ChEBI" id="CHEBI:60039"/>
        <dbReference type="EC" id="1.5.1.2"/>
    </reaction>
</comment>
<dbReference type="PROSITE" id="PS00521">
    <property type="entry name" value="P5CR"/>
    <property type="match status" value="1"/>
</dbReference>
<feature type="domain" description="Pyrroline-5-carboxylate reductase catalytic N-terminal" evidence="13">
    <location>
        <begin position="2"/>
        <end position="97"/>
    </location>
</feature>
<organism evidence="15 16">
    <name type="scientific">Pectinatus brassicae</name>
    <dbReference type="NCBI Taxonomy" id="862415"/>
    <lineage>
        <taxon>Bacteria</taxon>
        <taxon>Bacillati</taxon>
        <taxon>Bacillota</taxon>
        <taxon>Negativicutes</taxon>
        <taxon>Selenomonadales</taxon>
        <taxon>Selenomonadaceae</taxon>
        <taxon>Pectinatus</taxon>
    </lineage>
</organism>
<dbReference type="EC" id="1.5.1.2" evidence="9 10"/>
<evidence type="ECO:0000313" key="16">
    <source>
        <dbReference type="Proteomes" id="UP000559117"/>
    </source>
</evidence>
<name>A0A840UWJ6_9FIRM</name>
<evidence type="ECO:0000256" key="9">
    <source>
        <dbReference type="HAMAP-Rule" id="MF_01925"/>
    </source>
</evidence>
<dbReference type="RefSeq" id="WP_183862935.1">
    <property type="nucleotide sequence ID" value="NZ_JACHFH010000039.1"/>
</dbReference>
<evidence type="ECO:0000256" key="6">
    <source>
        <dbReference type="ARBA" id="ARBA00022857"/>
    </source>
</evidence>
<dbReference type="InterPro" id="IPR008927">
    <property type="entry name" value="6-PGluconate_DH-like_C_sf"/>
</dbReference>
<dbReference type="Pfam" id="PF03807">
    <property type="entry name" value="F420_oxidored"/>
    <property type="match status" value="1"/>
</dbReference>
<dbReference type="FunFam" id="1.10.3730.10:FF:000001">
    <property type="entry name" value="Pyrroline-5-carboxylate reductase"/>
    <property type="match status" value="1"/>
</dbReference>
<dbReference type="UniPathway" id="UPA00098">
    <property type="reaction ID" value="UER00361"/>
</dbReference>
<dbReference type="InterPro" id="IPR029036">
    <property type="entry name" value="P5CR_dimer"/>
</dbReference>
<keyword evidence="5 9" id="KW-0641">Proline biosynthesis</keyword>
<comment type="function">
    <text evidence="8 9">Catalyzes the reduction of 1-pyrroline-5-carboxylate (PCA) to L-proline.</text>
</comment>
<dbReference type="PANTHER" id="PTHR11645">
    <property type="entry name" value="PYRROLINE-5-CARBOXYLATE REDUCTASE"/>
    <property type="match status" value="1"/>
</dbReference>
<evidence type="ECO:0000259" key="13">
    <source>
        <dbReference type="Pfam" id="PF03807"/>
    </source>
</evidence>
<dbReference type="HAMAP" id="MF_01925">
    <property type="entry name" value="P5C_reductase"/>
    <property type="match status" value="1"/>
</dbReference>
<dbReference type="FunFam" id="3.40.50.720:FF:000190">
    <property type="entry name" value="Pyrroline-5-carboxylate reductase"/>
    <property type="match status" value="1"/>
</dbReference>
<evidence type="ECO:0000256" key="4">
    <source>
        <dbReference type="ARBA" id="ARBA00022605"/>
    </source>
</evidence>
<evidence type="ECO:0000256" key="10">
    <source>
        <dbReference type="NCBIfam" id="TIGR00112"/>
    </source>
</evidence>
<dbReference type="Pfam" id="PF14748">
    <property type="entry name" value="P5CR_dimer"/>
    <property type="match status" value="1"/>
</dbReference>
<dbReference type="NCBIfam" id="TIGR00112">
    <property type="entry name" value="proC"/>
    <property type="match status" value="1"/>
</dbReference>
<evidence type="ECO:0000256" key="7">
    <source>
        <dbReference type="ARBA" id="ARBA00023002"/>
    </source>
</evidence>
<dbReference type="PANTHER" id="PTHR11645:SF0">
    <property type="entry name" value="PYRROLINE-5-CARBOXYLATE REDUCTASE 3"/>
    <property type="match status" value="1"/>
</dbReference>
<proteinExistence type="inferred from homology"/>
<comment type="similarity">
    <text evidence="2 9 12">Belongs to the pyrroline-5-carboxylate reductase family.</text>
</comment>
<feature type="binding site" evidence="11">
    <location>
        <begin position="6"/>
        <end position="11"/>
    </location>
    <ligand>
        <name>NADP(+)</name>
        <dbReference type="ChEBI" id="CHEBI:58349"/>
    </ligand>
</feature>
<dbReference type="SUPFAM" id="SSF51735">
    <property type="entry name" value="NAD(P)-binding Rossmann-fold domains"/>
    <property type="match status" value="1"/>
</dbReference>
<dbReference type="InterPro" id="IPR036291">
    <property type="entry name" value="NAD(P)-bd_dom_sf"/>
</dbReference>
<evidence type="ECO:0000256" key="5">
    <source>
        <dbReference type="ARBA" id="ARBA00022650"/>
    </source>
</evidence>
<dbReference type="AlphaFoldDB" id="A0A840UWJ6"/>
<keyword evidence="4 9" id="KW-0028">Amino-acid biosynthesis</keyword>
<evidence type="ECO:0000256" key="11">
    <source>
        <dbReference type="PIRSR" id="PIRSR000193-1"/>
    </source>
</evidence>
<dbReference type="GO" id="GO:0004735">
    <property type="term" value="F:pyrroline-5-carboxylate reductase activity"/>
    <property type="evidence" value="ECO:0007669"/>
    <property type="project" value="UniProtKB-UniRule"/>
</dbReference>
<keyword evidence="16" id="KW-1185">Reference proteome</keyword>
<reference evidence="15 16" key="1">
    <citation type="submission" date="2020-08" db="EMBL/GenBank/DDBJ databases">
        <title>Genomic Encyclopedia of Type Strains, Phase IV (KMG-IV): sequencing the most valuable type-strain genomes for metagenomic binning, comparative biology and taxonomic classification.</title>
        <authorList>
            <person name="Goeker M."/>
        </authorList>
    </citation>
    <scope>NUCLEOTIDE SEQUENCE [LARGE SCALE GENOMIC DNA]</scope>
    <source>
        <strain evidence="15 16">DSM 24661</strain>
    </source>
</reference>
<comment type="caution">
    <text evidence="15">The sequence shown here is derived from an EMBL/GenBank/DDBJ whole genome shotgun (WGS) entry which is preliminary data.</text>
</comment>
<feature type="domain" description="Pyrroline-5-carboxylate reductase dimerisation" evidence="14">
    <location>
        <begin position="159"/>
        <end position="261"/>
    </location>
</feature>
<dbReference type="PIRSF" id="PIRSF000193">
    <property type="entry name" value="Pyrrol-5-carb_rd"/>
    <property type="match status" value="1"/>
</dbReference>
<gene>
    <name evidence="9" type="primary">proC</name>
    <name evidence="15" type="ORF">HNR32_002412</name>
</gene>
<dbReference type="Proteomes" id="UP000559117">
    <property type="component" value="Unassembled WGS sequence"/>
</dbReference>
<protein>
    <recommendedName>
        <fullName evidence="9 10">Pyrroline-5-carboxylate reductase</fullName>
        <shortName evidence="9">P5C reductase</shortName>
        <shortName evidence="9">P5CR</shortName>
        <ecNumber evidence="9 10">1.5.1.2</ecNumber>
    </recommendedName>
    <alternativeName>
        <fullName evidence="9">PCA reductase</fullName>
    </alternativeName>
</protein>
<dbReference type="SUPFAM" id="SSF48179">
    <property type="entry name" value="6-phosphogluconate dehydrogenase C-terminal domain-like"/>
    <property type="match status" value="1"/>
</dbReference>
<dbReference type="InterPro" id="IPR053790">
    <property type="entry name" value="P5CR-like_CS"/>
</dbReference>
<dbReference type="GO" id="GO:0005737">
    <property type="term" value="C:cytoplasm"/>
    <property type="evidence" value="ECO:0007669"/>
    <property type="project" value="UniProtKB-SubCell"/>
</dbReference>
<keyword evidence="7 9" id="KW-0560">Oxidoreductase</keyword>
<comment type="catalytic activity">
    <reaction evidence="9 12">
        <text>L-proline + NADP(+) = (S)-1-pyrroline-5-carboxylate + NADPH + 2 H(+)</text>
        <dbReference type="Rhea" id="RHEA:14109"/>
        <dbReference type="ChEBI" id="CHEBI:15378"/>
        <dbReference type="ChEBI" id="CHEBI:17388"/>
        <dbReference type="ChEBI" id="CHEBI:57783"/>
        <dbReference type="ChEBI" id="CHEBI:58349"/>
        <dbReference type="ChEBI" id="CHEBI:60039"/>
        <dbReference type="EC" id="1.5.1.2"/>
    </reaction>
</comment>
<evidence type="ECO:0000256" key="12">
    <source>
        <dbReference type="RuleBase" id="RU003903"/>
    </source>
</evidence>
<keyword evidence="3 9" id="KW-0963">Cytoplasm</keyword>
<accession>A0A840UWJ6</accession>
<evidence type="ECO:0000256" key="8">
    <source>
        <dbReference type="ARBA" id="ARBA00058118"/>
    </source>
</evidence>
<keyword evidence="6 9" id="KW-0521">NADP</keyword>
<dbReference type="Gene3D" id="3.40.50.720">
    <property type="entry name" value="NAD(P)-binding Rossmann-like Domain"/>
    <property type="match status" value="1"/>
</dbReference>
<dbReference type="GO" id="GO:0055129">
    <property type="term" value="P:L-proline biosynthetic process"/>
    <property type="evidence" value="ECO:0007669"/>
    <property type="project" value="UniProtKB-UniRule"/>
</dbReference>
<dbReference type="InterPro" id="IPR028939">
    <property type="entry name" value="P5C_Rdtase_cat_N"/>
</dbReference>
<dbReference type="InterPro" id="IPR000304">
    <property type="entry name" value="Pyrroline-COOH_reductase"/>
</dbReference>
<comment type="pathway">
    <text evidence="9 12">Amino-acid biosynthesis; L-proline biosynthesis; L-proline from L-glutamate 5-semialdehyde: step 1/1.</text>
</comment>
<dbReference type="Gene3D" id="1.10.3730.10">
    <property type="entry name" value="ProC C-terminal domain-like"/>
    <property type="match status" value="1"/>
</dbReference>
<sequence length="266" mass="27844">MKLGFIGGGAMAEAIVSGITSQHLLSCKDIYISDHKKARCEYLQTTYNVNSCIGSESFIDKLDMVILAIKPQTAVKAINEIKDKITANTVVISIIAGITLDTLESYFSNNAVIRVMPNTPMSVGAGMSAICAGSKASENHVTAAEKIFASAGKAIVIEEKLMDAVSGLSGSGPAFIFVIIDALSDAGVKAGLKRNMAIELAAQTVLGSAKMVLESGLHPAQLRDQVTSPGGTTIEGVHIMEQKGVRGAMIDTVTAAIEKSKLMGKQ</sequence>